<dbReference type="Proteomes" id="UP000035648">
    <property type="component" value="Chromosome"/>
</dbReference>
<dbReference type="KEGG" id="bbgw:UT28_C0001G0979"/>
<dbReference type="STRING" id="1618337.UT28_C0001G0979"/>
<dbReference type="AlphaFoldDB" id="A0A0G4B498"/>
<name>A0A0G4B498_9BACT</name>
<dbReference type="EMBL" id="CP011213">
    <property type="protein sequence ID" value="AKM82756.1"/>
    <property type="molecule type" value="Genomic_DNA"/>
</dbReference>
<proteinExistence type="predicted"/>
<evidence type="ECO:0000313" key="1">
    <source>
        <dbReference type="EMBL" id="AKM82756.1"/>
    </source>
</evidence>
<accession>A0A0G4B498</accession>
<reference evidence="1 2" key="1">
    <citation type="journal article" date="2015" name="Nature">
        <title>rRNA introns, odd ribosomes, and small enigmatic genomes across a large radiation of phyla.</title>
        <authorList>
            <person name="Brown C.T."/>
            <person name="Hug L.A."/>
            <person name="Thomas B.C."/>
            <person name="Sharon I."/>
            <person name="Castelle C.J."/>
            <person name="Singh A."/>
            <person name="Wilkins M.J."/>
            <person name="Williams K.H."/>
            <person name="Banfield J.F."/>
        </authorList>
    </citation>
    <scope>NUCLEOTIDE SEQUENCE [LARGE SCALE GENOMIC DNA]</scope>
</reference>
<protein>
    <submittedName>
        <fullName evidence="1">Uncharacterized protein</fullName>
    </submittedName>
</protein>
<evidence type="ECO:0000313" key="2">
    <source>
        <dbReference type="Proteomes" id="UP000035648"/>
    </source>
</evidence>
<organism evidence="1 2">
    <name type="scientific">Berkelbacteria bacterium GW2011_GWE1_39_12</name>
    <dbReference type="NCBI Taxonomy" id="1618337"/>
    <lineage>
        <taxon>Bacteria</taxon>
        <taxon>Candidatus Berkelbacteria</taxon>
    </lineage>
</organism>
<gene>
    <name evidence="1" type="ORF">UT28_C0001G0979</name>
</gene>
<sequence length="263" mass="29787">MPELFRSDKEQPINFDAVGEEKPEVLGTGLLEGDVVCVEGMISGSGGRQKEVQLAQKIFHTEGMLGKHDVEGHVKILLEKHAELKRRHLPTIPTMRIGEVDGDTRLFMTDLTRGGKNEVISNMDWESYFGRAGKYFQNDAKFELSNKEELSQNASDIFKQLVTKGCIARNDVFFVIMDKDTKKGQIILGDIYATELYSDSDLKSYSTRCKLQSDNFKEMNRFLLEINGHLSDESQIDLTLLKQAYDELDQKVFDGFDASEELA</sequence>